<name>A0ABT6RBX4_9BACT</name>
<keyword evidence="4" id="KW-1185">Reference proteome</keyword>
<organism evidence="3 4">
    <name type="scientific">Pinibacter soli</name>
    <dbReference type="NCBI Taxonomy" id="3044211"/>
    <lineage>
        <taxon>Bacteria</taxon>
        <taxon>Pseudomonadati</taxon>
        <taxon>Bacteroidota</taxon>
        <taxon>Chitinophagia</taxon>
        <taxon>Chitinophagales</taxon>
        <taxon>Chitinophagaceae</taxon>
        <taxon>Pinibacter</taxon>
    </lineage>
</organism>
<keyword evidence="3" id="KW-0687">Ribonucleoprotein</keyword>
<comment type="caution">
    <text evidence="3">The sequence shown here is derived from an EMBL/GenBank/DDBJ whole genome shotgun (WGS) entry which is preliminary data.</text>
</comment>
<dbReference type="Proteomes" id="UP001226434">
    <property type="component" value="Unassembled WGS sequence"/>
</dbReference>
<evidence type="ECO:0000313" key="3">
    <source>
        <dbReference type="EMBL" id="MDI3319397.1"/>
    </source>
</evidence>
<dbReference type="Pfam" id="PF19917">
    <property type="entry name" value="bpX1"/>
    <property type="match status" value="1"/>
</dbReference>
<feature type="domain" description="MoxR-vWA-beta-propeller ternary system" evidence="2">
    <location>
        <begin position="696"/>
        <end position="758"/>
    </location>
</feature>
<keyword evidence="3" id="KW-0689">Ribosomal protein</keyword>
<evidence type="ECO:0000259" key="1">
    <source>
        <dbReference type="Pfam" id="PF19915"/>
    </source>
</evidence>
<dbReference type="RefSeq" id="WP_282333510.1">
    <property type="nucleotide sequence ID" value="NZ_JASBRG010000003.1"/>
</dbReference>
<dbReference type="GO" id="GO:0005840">
    <property type="term" value="C:ribosome"/>
    <property type="evidence" value="ECO:0007669"/>
    <property type="project" value="UniProtKB-KW"/>
</dbReference>
<dbReference type="Pfam" id="PF19915">
    <property type="entry name" value="bpX0"/>
    <property type="match status" value="1"/>
</dbReference>
<dbReference type="Gene3D" id="3.30.1390.10">
    <property type="match status" value="1"/>
</dbReference>
<gene>
    <name evidence="3" type="ORF">QJ048_06410</name>
</gene>
<evidence type="ECO:0000259" key="2">
    <source>
        <dbReference type="Pfam" id="PF19917"/>
    </source>
</evidence>
<dbReference type="InterPro" id="IPR045553">
    <property type="entry name" value="bpX1"/>
</dbReference>
<feature type="domain" description="MoxR-vWA-beta-propeller ternary system" evidence="1">
    <location>
        <begin position="31"/>
        <end position="181"/>
    </location>
</feature>
<sequence>MDTQLQYCQSYRKYFWQWEDNATVITIPDSNTIAYKDYVVSVIGYLHPQGLPPFGSLLAAIAATNANGSYSVDAIYSCFLQDLRKDYDDAFSFLKLLWDLPAEYKTGGKRIQVFQAIFHGCHNSLALVKSKEIYRHHVQSPARFEQWQKQEGFSKQIFEKEFRTLNVAAKRFPTIDSILKRVAMLPEITDDILELEPPDSTEVVSVEKDLMEQLLEHSKTFHAAALIKRLWSGLNIPFHNYLPSQQPLGGVSDISNKGDFNSLLISEFANDDIVFLSRLANNEALYINREVPPTNNEHERIILIDVSIKNWGTPKTIAFALMLAIAKHPKTDIPCRAYAVGKKYYPLSYESIHTIISGLEVLDSCLHASEGLELFFKEHTKMKNVEVFFVSSEDAIKAAPIQKTLHELHQHFSYWINADAEGNVDIYKRQASSKRHMQHLLLPLKELWKKTDATVKQDAVEHADMLKSKWPILFCHPGNTRYTLSTDDGEIFLISDNGCLLRLADKNSSYGETGFELIYTGLPAGSIIYEMGVTDNGQYYLLGFREHRKNLFIVHLSTGQVAKILFEEWQPKYRRNFLFHKKAFYYLTQHDHLKIDVDGSITNAGMDAPDSSRLYNERAGALDKLKQKIYFSESILKNIKTIFINNNGNLVVNDQELCISMNNIISFLQYRETMAVGATTFRFPAGRIDATSNDKETFVFPDGSTVQLNRLGMLRLRSSDSNIADIYVPTNLKYQLGVATDKVFAGKEFYFNERRYDLVLKHFTQNHVAIMRATEDFLKLSLGDARRLLEGDGAKTIYRNAGFEKAETFMRILQDAGAEVEMIENPSSVGENELIKISSREFFTKYIEQFTSVIRAHAVKN</sequence>
<reference evidence="3 4" key="1">
    <citation type="submission" date="2023-05" db="EMBL/GenBank/DDBJ databases">
        <title>Genome sequence of Pinibacter sp. MAH-24.</title>
        <authorList>
            <person name="Huq M.A."/>
        </authorList>
    </citation>
    <scope>NUCLEOTIDE SEQUENCE [LARGE SCALE GENOMIC DNA]</scope>
    <source>
        <strain evidence="3 4">MAH-24</strain>
    </source>
</reference>
<dbReference type="InterPro" id="IPR045554">
    <property type="entry name" value="bpX0"/>
</dbReference>
<protein>
    <submittedName>
        <fullName evidence="3">Ribosomal protein L7/L12</fullName>
    </submittedName>
</protein>
<dbReference type="InterPro" id="IPR014719">
    <property type="entry name" value="Ribosomal_bL12_C/ClpS-like"/>
</dbReference>
<accession>A0ABT6RBX4</accession>
<dbReference type="EMBL" id="JASBRG010000003">
    <property type="protein sequence ID" value="MDI3319397.1"/>
    <property type="molecule type" value="Genomic_DNA"/>
</dbReference>
<dbReference type="SUPFAM" id="SSF54736">
    <property type="entry name" value="ClpS-like"/>
    <property type="match status" value="1"/>
</dbReference>
<proteinExistence type="predicted"/>
<evidence type="ECO:0000313" key="4">
    <source>
        <dbReference type="Proteomes" id="UP001226434"/>
    </source>
</evidence>